<dbReference type="SUPFAM" id="SSF51556">
    <property type="entry name" value="Metallo-dependent hydrolases"/>
    <property type="match status" value="1"/>
</dbReference>
<dbReference type="InterPro" id="IPR051781">
    <property type="entry name" value="Metallo-dep_Hydrolase"/>
</dbReference>
<dbReference type="Pfam" id="PF01979">
    <property type="entry name" value="Amidohydro_1"/>
    <property type="match status" value="1"/>
</dbReference>
<evidence type="ECO:0000313" key="4">
    <source>
        <dbReference type="Proteomes" id="UP000598350"/>
    </source>
</evidence>
<evidence type="ECO:0000256" key="1">
    <source>
        <dbReference type="SAM" id="SignalP"/>
    </source>
</evidence>
<dbReference type="InterPro" id="IPR006680">
    <property type="entry name" value="Amidohydro-rel"/>
</dbReference>
<evidence type="ECO:0000259" key="2">
    <source>
        <dbReference type="Pfam" id="PF01979"/>
    </source>
</evidence>
<sequence>MKKLGLLGVALLLFACTAEPEKGTMIIDVNIVDVSTGTILEHRDVVIDSGKIKTIAKHQGKPLVHELMVSGAGKYLMPGLAEMHAHIPPPSTNSEQIEDVLFLYLANGITTIRGMLGHPAHLALKSNVENGNILSPRIFTSSPSLNGNSVTSVEQAISMLTAYKKDGYDFLKIHPGIKREVFDQIVKTANEVDIRFAGHVPVDVGIEHALRSKYASIDHVDGFLEGLVPETANVNPEDNGFFGFAFTPLVDVSKIDGLVQLAKENEVWVVPTQSLFERWFAPIAADELLQQAEMQYMPPTTLANWKERKEASIDPSTGFTAHQWKQFDAIRKQLIKKLQDGGHGMLLGSDAPQVFNVPGFSIHHEIDGLEAAGLTPLQIIQSGTINPAKYIGMTDVFGQVKEGLEADLVLLNANPLENMDNLQDLVGVFKKGRFIPKASINNRLAAMAAKNSEPSENESETNSIADQLQGTWKYYSEKGKKPAPVATFERLKTISNAYWSMTEMNILTNKLAYYHGGRYKLEGDEYIETITFANNGSQYLLDNTLKAKLEVKGDTIIQTGLNTTYNEVWIRMK</sequence>
<accession>A0ABR7V8V3</accession>
<proteinExistence type="predicted"/>
<dbReference type="PANTHER" id="PTHR43135:SF3">
    <property type="entry name" value="ALPHA-D-RIBOSE 1-METHYLPHOSPHONATE 5-TRIPHOSPHATE DIPHOSPHATASE"/>
    <property type="match status" value="1"/>
</dbReference>
<feature type="chain" id="PRO_5046856515" evidence="1">
    <location>
        <begin position="19"/>
        <end position="573"/>
    </location>
</feature>
<organism evidence="3 4">
    <name type="scientific">Maribacter arenosus</name>
    <dbReference type="NCBI Taxonomy" id="1854708"/>
    <lineage>
        <taxon>Bacteria</taxon>
        <taxon>Pseudomonadati</taxon>
        <taxon>Bacteroidota</taxon>
        <taxon>Flavobacteriia</taxon>
        <taxon>Flavobacteriales</taxon>
        <taxon>Flavobacteriaceae</taxon>
        <taxon>Maribacter</taxon>
    </lineage>
</organism>
<dbReference type="Proteomes" id="UP000598350">
    <property type="component" value="Unassembled WGS sequence"/>
</dbReference>
<reference evidence="3 4" key="1">
    <citation type="submission" date="2020-05" db="EMBL/GenBank/DDBJ databases">
        <title>The draft genome sequence of Maribacter arenosus CAU 1321.</title>
        <authorList>
            <person name="Mu L."/>
        </authorList>
    </citation>
    <scope>NUCLEOTIDE SEQUENCE [LARGE SCALE GENOMIC DNA]</scope>
    <source>
        <strain evidence="3 4">CAU 1321</strain>
    </source>
</reference>
<feature type="signal peptide" evidence="1">
    <location>
        <begin position="1"/>
        <end position="18"/>
    </location>
</feature>
<gene>
    <name evidence="3" type="ORF">HPE63_01355</name>
</gene>
<keyword evidence="4" id="KW-1185">Reference proteome</keyword>
<dbReference type="RefSeq" id="WP_188312431.1">
    <property type="nucleotide sequence ID" value="NZ_JABTCG010000001.1"/>
</dbReference>
<dbReference type="PANTHER" id="PTHR43135">
    <property type="entry name" value="ALPHA-D-RIBOSE 1-METHYLPHOSPHONATE 5-TRIPHOSPHATE DIPHOSPHATASE"/>
    <property type="match status" value="1"/>
</dbReference>
<dbReference type="Gene3D" id="3.20.20.140">
    <property type="entry name" value="Metal-dependent hydrolases"/>
    <property type="match status" value="1"/>
</dbReference>
<dbReference type="PROSITE" id="PS51257">
    <property type="entry name" value="PROKAR_LIPOPROTEIN"/>
    <property type="match status" value="1"/>
</dbReference>
<evidence type="ECO:0000313" key="3">
    <source>
        <dbReference type="EMBL" id="MBD0849301.1"/>
    </source>
</evidence>
<keyword evidence="1" id="KW-0732">Signal</keyword>
<dbReference type="SUPFAM" id="SSF51338">
    <property type="entry name" value="Composite domain of metallo-dependent hydrolases"/>
    <property type="match status" value="1"/>
</dbReference>
<dbReference type="Gene3D" id="2.30.40.10">
    <property type="entry name" value="Urease, subunit C, domain 1"/>
    <property type="match status" value="1"/>
</dbReference>
<comment type="caution">
    <text evidence="3">The sequence shown here is derived from an EMBL/GenBank/DDBJ whole genome shotgun (WGS) entry which is preliminary data.</text>
</comment>
<dbReference type="InterPro" id="IPR011059">
    <property type="entry name" value="Metal-dep_hydrolase_composite"/>
</dbReference>
<protein>
    <submittedName>
        <fullName evidence="3">Amidohydrolase family protein</fullName>
    </submittedName>
</protein>
<name>A0ABR7V8V3_9FLAO</name>
<dbReference type="EMBL" id="JABTCG010000001">
    <property type="protein sequence ID" value="MBD0849301.1"/>
    <property type="molecule type" value="Genomic_DNA"/>
</dbReference>
<dbReference type="InterPro" id="IPR032466">
    <property type="entry name" value="Metal_Hydrolase"/>
</dbReference>
<feature type="domain" description="Amidohydrolase-related" evidence="2">
    <location>
        <begin position="75"/>
        <end position="433"/>
    </location>
</feature>